<evidence type="ECO:0000259" key="13">
    <source>
        <dbReference type="SMART" id="SM00663"/>
    </source>
</evidence>
<dbReference type="SMART" id="SM00663">
    <property type="entry name" value="RPOLA_N"/>
    <property type="match status" value="1"/>
</dbReference>
<dbReference type="Pfam" id="PF05000">
    <property type="entry name" value="RNA_pol_Rpb1_4"/>
    <property type="match status" value="1"/>
</dbReference>
<dbReference type="InterPro" id="IPR047107">
    <property type="entry name" value="DNA-dir_RNA_pol1_lsu_C"/>
</dbReference>
<evidence type="ECO:0000256" key="7">
    <source>
        <dbReference type="ARBA" id="ARBA00022833"/>
    </source>
</evidence>
<dbReference type="GO" id="GO:0003899">
    <property type="term" value="F:DNA-directed RNA polymerase activity"/>
    <property type="evidence" value="ECO:0007669"/>
    <property type="project" value="UniProtKB-EC"/>
</dbReference>
<comment type="catalytic activity">
    <reaction evidence="11">
        <text>RNA(n) + a ribonucleoside 5'-triphosphate = RNA(n+1) + diphosphate</text>
        <dbReference type="Rhea" id="RHEA:21248"/>
        <dbReference type="Rhea" id="RHEA-COMP:14527"/>
        <dbReference type="Rhea" id="RHEA-COMP:17342"/>
        <dbReference type="ChEBI" id="CHEBI:33019"/>
        <dbReference type="ChEBI" id="CHEBI:61557"/>
        <dbReference type="ChEBI" id="CHEBI:140395"/>
        <dbReference type="EC" id="2.7.7.6"/>
    </reaction>
</comment>
<organism evidence="14">
    <name type="scientific">Hirondellea gigas</name>
    <dbReference type="NCBI Taxonomy" id="1518452"/>
    <lineage>
        <taxon>Eukaryota</taxon>
        <taxon>Metazoa</taxon>
        <taxon>Ecdysozoa</taxon>
        <taxon>Arthropoda</taxon>
        <taxon>Crustacea</taxon>
        <taxon>Multicrustacea</taxon>
        <taxon>Malacostraca</taxon>
        <taxon>Eumalacostraca</taxon>
        <taxon>Peracarida</taxon>
        <taxon>Amphipoda</taxon>
        <taxon>Amphilochidea</taxon>
        <taxon>Lysianassida</taxon>
        <taxon>Lysianassidira</taxon>
        <taxon>Lysianassoidea</taxon>
        <taxon>Lysianassidae</taxon>
        <taxon>Hirondellea</taxon>
    </lineage>
</organism>
<comment type="similarity">
    <text evidence="2 11">Belongs to the RNA polymerase beta' chain family.</text>
</comment>
<dbReference type="InterPro" id="IPR015699">
    <property type="entry name" value="DNA-dir_RNA_pol1_lsu_N"/>
</dbReference>
<dbReference type="GO" id="GO:0046872">
    <property type="term" value="F:metal ion binding"/>
    <property type="evidence" value="ECO:0007669"/>
    <property type="project" value="UniProtKB-KW"/>
</dbReference>
<dbReference type="GO" id="GO:0006351">
    <property type="term" value="P:DNA-templated transcription"/>
    <property type="evidence" value="ECO:0007669"/>
    <property type="project" value="InterPro"/>
</dbReference>
<dbReference type="InterPro" id="IPR006592">
    <property type="entry name" value="RNA_pol_N"/>
</dbReference>
<dbReference type="PANTHER" id="PTHR19376:SF11">
    <property type="entry name" value="DNA-DIRECTED RNA POLYMERASE I SUBUNIT RPA1"/>
    <property type="match status" value="1"/>
</dbReference>
<dbReference type="Gene3D" id="1.10.30.10">
    <property type="entry name" value="High mobility group box domain"/>
    <property type="match status" value="1"/>
</dbReference>
<dbReference type="EMBL" id="IACT01005091">
    <property type="protein sequence ID" value="LAC24260.1"/>
    <property type="molecule type" value="mRNA"/>
</dbReference>
<proteinExistence type="evidence at transcript level"/>
<evidence type="ECO:0000256" key="5">
    <source>
        <dbReference type="ARBA" id="ARBA00022695"/>
    </source>
</evidence>
<dbReference type="Gene3D" id="3.30.1490.180">
    <property type="entry name" value="RNA polymerase ii"/>
    <property type="match status" value="1"/>
</dbReference>
<dbReference type="FunFam" id="2.40.40.20:FF:000019">
    <property type="entry name" value="DNA-directed RNA polymerase II subunit RPB1"/>
    <property type="match status" value="1"/>
</dbReference>
<dbReference type="InterPro" id="IPR045867">
    <property type="entry name" value="DNA-dir_RpoC_beta_prime"/>
</dbReference>
<evidence type="ECO:0000313" key="14">
    <source>
        <dbReference type="EMBL" id="LAB70181.1"/>
    </source>
</evidence>
<dbReference type="Gene3D" id="4.10.860.120">
    <property type="entry name" value="RNA polymerase II, clamp domain"/>
    <property type="match status" value="1"/>
</dbReference>
<dbReference type="PANTHER" id="PTHR19376">
    <property type="entry name" value="DNA-DIRECTED RNA POLYMERASE"/>
    <property type="match status" value="1"/>
</dbReference>
<keyword evidence="10" id="KW-0539">Nucleus</keyword>
<evidence type="ECO:0000256" key="11">
    <source>
        <dbReference type="RuleBase" id="RU004279"/>
    </source>
</evidence>
<keyword evidence="8" id="KW-0460">Magnesium</keyword>
<dbReference type="Gene3D" id="3.30.70.2850">
    <property type="match status" value="1"/>
</dbReference>
<dbReference type="InterPro" id="IPR036910">
    <property type="entry name" value="HMG_box_dom_sf"/>
</dbReference>
<dbReference type="SUPFAM" id="SSF64484">
    <property type="entry name" value="beta and beta-prime subunits of DNA dependent RNA-polymerase"/>
    <property type="match status" value="1"/>
</dbReference>
<dbReference type="Gene3D" id="1.10.274.100">
    <property type="entry name" value="RNA polymerase Rpb1, domain 3"/>
    <property type="match status" value="1"/>
</dbReference>
<sequence length="1735" mass="195957">MEKATHSLEVNELGFRIYSESDIDKISVMQVTTEEAINSLGHCNRGGVYDLRMGPMAKVTDEDCETCMQRSSDCMGHCGHIDLPLPVFNPFFVEQVCKLLNNVCLGCGALQAKAESVLVLECQMQLCAAGYSHEALNVPEVVNQVIQEQVLIGDNGEETKAYRGSTSMLFLLRTKLAAYSTDVTSGNSSNNRVHTSNVRSVSLECQKAFWGKMKTIPAKCRNCGFAMFKVLYKNSQMVIHVRNAKLLARIKAGVEMFEECNPLLQIDMTRQFVLTPLQARDVLRQTMLHYSIALSQMFPFLAECTSFEVATDVFFIRKLLVIPPKYRPLTKLREAMLEHESSVLLRNVLRLCRCMHFLADIIQDTTIELAPEIRLILNDIPGATDHQKADKVWQLLQGTLDNILDATSNSEVKQTQKGIKQIFEKKAGLVRSNLMGKRVNFSARSVLAPDPALAVDEVGVPMDFAKHLHYPVPVTPWNVAHLRKLVINGPSNYPGAHMLELEDGRIIHLKIFNLEQRTAFAKKLLTPPESTTKMINHCKIVYRQLRDGDLVLMNRQPTLHRPSIQAHRARVMDGVRVLRLPYANCKAYNADFDGDEMNLHFPQNELARSEAQYLVTTHNQYLTPKDGSPLAGLVQDCVVAGVMLSVRGTLFNREDYMQLVNVALQDHKAPVHTLPPCLIKPKIMWSGKQIISTILHNLIPHKDALPTFKFRTSVKAEVWQEERARIATPDSMGENEFIMRDGELVCGVVDKSAIGSTSHGLIHVCYDLYGGVVASSLLTAINRLCMYYLQLHGHTISCKEFLTPHSVAKERRDRLAELVQSAPDKVLEKLEMDRERFAQFWQSNHASNCERNLALIDAAYTSVLGKTTSQITTKNEQGLFRRTLDNSMRLMVDSGAKGSKVNMNQMASLFGPTAMDGKRMPLSLCGKSLPSFPPYDMNPRAGGYINTRFMTGMDPQSYFFLCIVGRDSLQHTAVKTANSGYMQRCLIKHLEGIQVKYDMTVRNSDGLVLQFEYGEDGLDVTKVPFLKSQQSLDVVVDNYTRLLNPKLVANLKARADKLNITKKKKKVQKWMKKHSGGRRERCSGFLLFCREQGGQDISGQGQKRQAFNPKTGRTFRATTLQEKWMHLNPQQRKQYEDTAEKLSPPQPDPIMSRYSGNDKLGVITEKLEDLIDNYYSRNYSMRDAHMKTYDRKQVETTISMKALKSHVDPGEAVGAICAQAIGEPLTQMTLNTFHFAGRDELNVTLGVPRMVEILRTASSNISTPIMEVPFFPNVTRSQAEMMKKKFTEVTLKQVLHKVEIECAEACYGNYDLLEQHVKMRFTLLPTSHYKQELPVTAKDVLQFMENYYFYIGIIKRLLTTKKSVPEICGTLESQRSLKVMQSSKEDDDDVPGQQRSHGGDLDQDAGSDNDDPGEGVEDDDDLADSRRKQKQNEQDYDDDEEEENSDTDEHQQRHDDDGDDAAADKTILADANGNSEDEGFEEDEENKVIEGRARCTGGKKGSSLTENEITMRRNSVISLHDWVVDYHFDTVNEEWAELTLHIPNTGRKYDFKTVVSSTASKAYVHRIKGIKRAFIEEKAGVLILRTEGVNVYKLVEWANLLDINRLYMNDLQLVAKTFGIEAAQRSIIKEIRAVQRAYNITVDYRHLTLLADYFTCDGLYKACNRGAMATCQSTLQQMSYESTLKFLKDAITSNYPDRMQSPSARVMLGQVLQIGTNVMDILWDCKHTIPAQKIK</sequence>
<feature type="domain" description="RNA polymerase N-terminal" evidence="13">
    <location>
        <begin position="312"/>
        <end position="645"/>
    </location>
</feature>
<dbReference type="InterPro" id="IPR042102">
    <property type="entry name" value="RNA_pol_Rpb1_3_sf"/>
</dbReference>
<evidence type="ECO:0000256" key="3">
    <source>
        <dbReference type="ARBA" id="ARBA00022478"/>
    </source>
</evidence>
<comment type="subcellular location">
    <subcellularLocation>
        <location evidence="1">Nucleus</location>
    </subcellularLocation>
</comment>
<dbReference type="InterPro" id="IPR007081">
    <property type="entry name" value="RNA_pol_Rpb1_5"/>
</dbReference>
<comment type="function">
    <text evidence="11">DNA-dependent RNA polymerase catalyzes the transcription of DNA into RNA using the four ribonucleoside triphosphates as substrates.</text>
</comment>
<reference evidence="14" key="2">
    <citation type="journal article" date="2018" name="Biosci. Biotechnol. Biochem.">
        <title>Polysaccharide hydrolase of the hadal zone amphipods Hirondellea gigas.</title>
        <authorList>
            <person name="Kobayashi H."/>
            <person name="Nagahama T."/>
            <person name="Arai W."/>
            <person name="Sasagawa Y."/>
            <person name="Umeda M."/>
            <person name="Hayashi T."/>
            <person name="Nikaido I."/>
            <person name="Watanabe H."/>
            <person name="Oguri K."/>
            <person name="Kitazato H."/>
            <person name="Fujioka K."/>
            <person name="Kido Y."/>
            <person name="Takami H."/>
        </authorList>
    </citation>
    <scope>NUCLEOTIDE SEQUENCE</scope>
    <source>
        <tissue evidence="14">Whole body</tissue>
    </source>
</reference>
<dbReference type="InterPro" id="IPR007080">
    <property type="entry name" value="RNA_pol_Rpb1_1"/>
</dbReference>
<dbReference type="CDD" id="cd01435">
    <property type="entry name" value="RNAP_I_RPA1_N"/>
    <property type="match status" value="1"/>
</dbReference>
<dbReference type="InterPro" id="IPR038120">
    <property type="entry name" value="Rpb1_funnel_sf"/>
</dbReference>
<dbReference type="Gene3D" id="6.20.50.80">
    <property type="match status" value="1"/>
</dbReference>
<dbReference type="Pfam" id="PF00623">
    <property type="entry name" value="RNA_pol_Rpb1_2"/>
    <property type="match status" value="1"/>
</dbReference>
<dbReference type="GO" id="GO:0005736">
    <property type="term" value="C:RNA polymerase I complex"/>
    <property type="evidence" value="ECO:0007669"/>
    <property type="project" value="UniProtKB-ARBA"/>
</dbReference>
<keyword evidence="7" id="KW-0862">Zinc</keyword>
<feature type="compositionally biased region" description="Acidic residues" evidence="12">
    <location>
        <begin position="1475"/>
        <end position="1485"/>
    </location>
</feature>
<feature type="compositionally biased region" description="Acidic residues" evidence="12">
    <location>
        <begin position="1434"/>
        <end position="1446"/>
    </location>
</feature>
<feature type="region of interest" description="Disordered" evidence="12">
    <location>
        <begin position="1376"/>
        <end position="1503"/>
    </location>
</feature>
<accession>A0A2P2I841</accession>
<evidence type="ECO:0000256" key="1">
    <source>
        <dbReference type="ARBA" id="ARBA00004123"/>
    </source>
</evidence>
<dbReference type="EMBL" id="IACF01004592">
    <property type="protein sequence ID" value="LAB70181.1"/>
    <property type="molecule type" value="mRNA"/>
</dbReference>
<dbReference type="Pfam" id="PF04998">
    <property type="entry name" value="RNA_pol_Rpb1_5"/>
    <property type="match status" value="1"/>
</dbReference>
<dbReference type="Gene3D" id="6.10.250.2940">
    <property type="match status" value="1"/>
</dbReference>
<reference evidence="15" key="1">
    <citation type="submission" date="2017-11" db="EMBL/GenBank/DDBJ databases">
        <title>The sensing device of the deep-sea amphipod.</title>
        <authorList>
            <person name="Kobayashi H."/>
            <person name="Nagahama T."/>
            <person name="Arai W."/>
            <person name="Sasagawa Y."/>
            <person name="Umeda M."/>
            <person name="Hayashi T."/>
            <person name="Nikaido I."/>
            <person name="Watanabe H."/>
            <person name="Oguri K."/>
            <person name="Kitazato H."/>
            <person name="Fujioka K."/>
            <person name="Kido Y."/>
            <person name="Takami H."/>
        </authorList>
    </citation>
    <scope>NUCLEOTIDE SEQUENCE</scope>
    <source>
        <tissue evidence="15">Whole body</tissue>
    </source>
</reference>
<dbReference type="FunFam" id="3.30.1490.180:FF:000003">
    <property type="entry name" value="DNA-directed RNA polymerase subunit"/>
    <property type="match status" value="1"/>
</dbReference>
<dbReference type="Pfam" id="PF04983">
    <property type="entry name" value="RNA_pol_Rpb1_3"/>
    <property type="match status" value="1"/>
</dbReference>
<evidence type="ECO:0000256" key="9">
    <source>
        <dbReference type="ARBA" id="ARBA00023163"/>
    </source>
</evidence>
<dbReference type="GO" id="GO:0003677">
    <property type="term" value="F:DNA binding"/>
    <property type="evidence" value="ECO:0007669"/>
    <property type="project" value="InterPro"/>
</dbReference>
<dbReference type="CDD" id="cd02735">
    <property type="entry name" value="RNAP_I_Rpa1_C"/>
    <property type="match status" value="1"/>
</dbReference>
<dbReference type="CDD" id="cd00084">
    <property type="entry name" value="HMG-box_SF"/>
    <property type="match status" value="1"/>
</dbReference>
<dbReference type="EC" id="2.7.7.6" evidence="11"/>
<keyword evidence="5 11" id="KW-0548">Nucleotidyltransferase</keyword>
<dbReference type="Gene3D" id="2.40.40.20">
    <property type="match status" value="1"/>
</dbReference>
<dbReference type="InterPro" id="IPR044893">
    <property type="entry name" value="RNA_pol_Rpb1_clamp_domain"/>
</dbReference>
<name>A0A2P2I841_9CRUS</name>
<feature type="region of interest" description="Disordered" evidence="12">
    <location>
        <begin position="1131"/>
        <end position="1155"/>
    </location>
</feature>
<dbReference type="InterPro" id="IPR007066">
    <property type="entry name" value="RNA_pol_Rpb1_3"/>
</dbReference>
<evidence type="ECO:0000256" key="6">
    <source>
        <dbReference type="ARBA" id="ARBA00022723"/>
    </source>
</evidence>
<dbReference type="InterPro" id="IPR000722">
    <property type="entry name" value="RNA_pol_asu"/>
</dbReference>
<evidence type="ECO:0000256" key="12">
    <source>
        <dbReference type="SAM" id="MobiDB-lite"/>
    </source>
</evidence>
<protein>
    <recommendedName>
        <fullName evidence="11">DNA-directed RNA polymerase subunit</fullName>
        <ecNumber evidence="11">2.7.7.6</ecNumber>
    </recommendedName>
</protein>
<keyword evidence="9 11" id="KW-0804">Transcription</keyword>
<evidence type="ECO:0000256" key="8">
    <source>
        <dbReference type="ARBA" id="ARBA00022842"/>
    </source>
</evidence>
<keyword evidence="6" id="KW-0479">Metal-binding</keyword>
<evidence type="ECO:0000256" key="4">
    <source>
        <dbReference type="ARBA" id="ARBA00022679"/>
    </source>
</evidence>
<evidence type="ECO:0000256" key="10">
    <source>
        <dbReference type="ARBA" id="ARBA00023242"/>
    </source>
</evidence>
<feature type="compositionally biased region" description="Acidic residues" evidence="12">
    <location>
        <begin position="1401"/>
        <end position="1422"/>
    </location>
</feature>
<dbReference type="Gene3D" id="1.10.132.30">
    <property type="match status" value="1"/>
</dbReference>
<keyword evidence="3 11" id="KW-0240">DNA-directed RNA polymerase</keyword>
<feature type="compositionally biased region" description="Basic and acidic residues" evidence="12">
    <location>
        <begin position="1447"/>
        <end position="1456"/>
    </location>
</feature>
<evidence type="ECO:0000256" key="2">
    <source>
        <dbReference type="ARBA" id="ARBA00006460"/>
    </source>
</evidence>
<feature type="compositionally biased region" description="Basic and acidic residues" evidence="12">
    <location>
        <begin position="1423"/>
        <end position="1433"/>
    </location>
</feature>
<keyword evidence="4 11" id="KW-0808">Transferase</keyword>
<evidence type="ECO:0000313" key="15">
    <source>
        <dbReference type="EMBL" id="LAC24260.1"/>
    </source>
</evidence>
<dbReference type="InterPro" id="IPR007083">
    <property type="entry name" value="RNA_pol_Rpb1_4"/>
</dbReference>
<dbReference type="Pfam" id="PF04997">
    <property type="entry name" value="RNA_pol_Rpb1_1"/>
    <property type="match status" value="1"/>
</dbReference>